<reference evidence="2 3" key="1">
    <citation type="submission" date="2020-09" db="EMBL/GenBank/DDBJ databases">
        <title>Complete genome sequence of an Arctic sea ice bacterium Marinomonas arctica BSI20414.</title>
        <authorList>
            <person name="Liao L."/>
            <person name="Chen B."/>
        </authorList>
    </citation>
    <scope>NUCLEOTIDE SEQUENCE [LARGE SCALE GENOMIC DNA]</scope>
    <source>
        <strain evidence="2 3">BSI20414</strain>
    </source>
</reference>
<keyword evidence="1" id="KW-1133">Transmembrane helix</keyword>
<feature type="transmembrane region" description="Helical" evidence="1">
    <location>
        <begin position="7"/>
        <end position="26"/>
    </location>
</feature>
<evidence type="ECO:0000256" key="1">
    <source>
        <dbReference type="SAM" id="Phobius"/>
    </source>
</evidence>
<name>A0A7H1J3H9_9GAMM</name>
<proteinExistence type="predicted"/>
<evidence type="ECO:0008006" key="4">
    <source>
        <dbReference type="Google" id="ProtNLM"/>
    </source>
</evidence>
<dbReference type="OrthoDB" id="6105340at2"/>
<keyword evidence="1" id="KW-0472">Membrane</keyword>
<organism evidence="2 3">
    <name type="scientific">Marinomonas arctica</name>
    <dbReference type="NCBI Taxonomy" id="383750"/>
    <lineage>
        <taxon>Bacteria</taxon>
        <taxon>Pseudomonadati</taxon>
        <taxon>Pseudomonadota</taxon>
        <taxon>Gammaproteobacteria</taxon>
        <taxon>Oceanospirillales</taxon>
        <taxon>Oceanospirillaceae</taxon>
        <taxon>Marinomonas</taxon>
    </lineage>
</organism>
<gene>
    <name evidence="2" type="ORF">IBG28_15295</name>
</gene>
<sequence length="138" mass="15713">MYKINYKAVVLAFILQVLAGVVWYASTPVKFLGRPVWEDVSAQPSTGMILLFVFSCFTCLFFTAWILARVKGISGSGQFFLVIGMWLFIVLPNHFFISMQLHFNESEVWYLLSYGAVNSVIAAIILPLWRSSRSIFKN</sequence>
<dbReference type="KEGG" id="mard:IBG28_15295"/>
<protein>
    <recommendedName>
        <fullName evidence="4">DUF1761 domain-containing protein</fullName>
    </recommendedName>
</protein>
<dbReference type="Proteomes" id="UP000516370">
    <property type="component" value="Chromosome"/>
</dbReference>
<feature type="transmembrane region" description="Helical" evidence="1">
    <location>
        <begin position="46"/>
        <end position="67"/>
    </location>
</feature>
<feature type="transmembrane region" description="Helical" evidence="1">
    <location>
        <begin position="109"/>
        <end position="129"/>
    </location>
</feature>
<dbReference type="EMBL" id="CP061081">
    <property type="protein sequence ID" value="QNT05045.1"/>
    <property type="molecule type" value="Genomic_DNA"/>
</dbReference>
<dbReference type="RefSeq" id="WP_111605445.1">
    <property type="nucleotide sequence ID" value="NZ_BMLJ01000001.1"/>
</dbReference>
<accession>A0A7H1J3H9</accession>
<keyword evidence="1" id="KW-0812">Transmembrane</keyword>
<feature type="transmembrane region" description="Helical" evidence="1">
    <location>
        <begin position="79"/>
        <end position="97"/>
    </location>
</feature>
<dbReference type="AlphaFoldDB" id="A0A7H1J3H9"/>
<evidence type="ECO:0000313" key="3">
    <source>
        <dbReference type="Proteomes" id="UP000516370"/>
    </source>
</evidence>
<evidence type="ECO:0000313" key="2">
    <source>
        <dbReference type="EMBL" id="QNT05045.1"/>
    </source>
</evidence>
<keyword evidence="3" id="KW-1185">Reference proteome</keyword>